<evidence type="ECO:0000313" key="2">
    <source>
        <dbReference type="EMBL" id="JAE04953.1"/>
    </source>
</evidence>
<organism evidence="2">
    <name type="scientific">Arundo donax</name>
    <name type="common">Giant reed</name>
    <name type="synonym">Donax arundinaceus</name>
    <dbReference type="NCBI Taxonomy" id="35708"/>
    <lineage>
        <taxon>Eukaryota</taxon>
        <taxon>Viridiplantae</taxon>
        <taxon>Streptophyta</taxon>
        <taxon>Embryophyta</taxon>
        <taxon>Tracheophyta</taxon>
        <taxon>Spermatophyta</taxon>
        <taxon>Magnoliopsida</taxon>
        <taxon>Liliopsida</taxon>
        <taxon>Poales</taxon>
        <taxon>Poaceae</taxon>
        <taxon>PACMAD clade</taxon>
        <taxon>Arundinoideae</taxon>
        <taxon>Arundineae</taxon>
        <taxon>Arundo</taxon>
    </lineage>
</organism>
<dbReference type="EMBL" id="GBRH01192943">
    <property type="protein sequence ID" value="JAE04953.1"/>
    <property type="molecule type" value="Transcribed_RNA"/>
</dbReference>
<evidence type="ECO:0000256" key="1">
    <source>
        <dbReference type="SAM" id="Phobius"/>
    </source>
</evidence>
<keyword evidence="1" id="KW-0472">Membrane</keyword>
<sequence length="131" mass="15271">MTGIQEPNYFLLNLIIRGILCSVYVTLLLLKQIWRKIKVKLLTVIKMIPYGREWIFLHFLQKIIGHEVKRVLLILARNLTCPLNVVRMVGARALPPLNLRLAKLMAYSHPRLAVKKTNWGAFRSTQKLKRN</sequence>
<feature type="transmembrane region" description="Helical" evidence="1">
    <location>
        <begin position="12"/>
        <end position="30"/>
    </location>
</feature>
<dbReference type="AlphaFoldDB" id="A0A0A9F9L2"/>
<name>A0A0A9F9L2_ARUDO</name>
<keyword evidence="1" id="KW-1133">Transmembrane helix</keyword>
<keyword evidence="1" id="KW-0812">Transmembrane</keyword>
<accession>A0A0A9F9L2</accession>
<protein>
    <submittedName>
        <fullName evidence="2">Uncharacterized protein</fullName>
    </submittedName>
</protein>
<reference evidence="2" key="2">
    <citation type="journal article" date="2015" name="Data Brief">
        <title>Shoot transcriptome of the giant reed, Arundo donax.</title>
        <authorList>
            <person name="Barrero R.A."/>
            <person name="Guerrero F.D."/>
            <person name="Moolhuijzen P."/>
            <person name="Goolsby J.A."/>
            <person name="Tidwell J."/>
            <person name="Bellgard S.E."/>
            <person name="Bellgard M.I."/>
        </authorList>
    </citation>
    <scope>NUCLEOTIDE SEQUENCE</scope>
    <source>
        <tissue evidence="2">Shoot tissue taken approximately 20 cm above the soil surface</tissue>
    </source>
</reference>
<reference evidence="2" key="1">
    <citation type="submission" date="2014-09" db="EMBL/GenBank/DDBJ databases">
        <authorList>
            <person name="Magalhaes I.L.F."/>
            <person name="Oliveira U."/>
            <person name="Santos F.R."/>
            <person name="Vidigal T.H.D.A."/>
            <person name="Brescovit A.D."/>
            <person name="Santos A.J."/>
        </authorList>
    </citation>
    <scope>NUCLEOTIDE SEQUENCE</scope>
    <source>
        <tissue evidence="2">Shoot tissue taken approximately 20 cm above the soil surface</tissue>
    </source>
</reference>
<proteinExistence type="predicted"/>